<gene>
    <name evidence="1" type="ORF">J4035_16620</name>
</gene>
<name>A0ABS3SLM8_9CELL</name>
<dbReference type="RefSeq" id="WP_208290327.1">
    <property type="nucleotide sequence ID" value="NZ_CP074404.1"/>
</dbReference>
<organism evidence="1 2">
    <name type="scientific">Cellulomonas fengjieae</name>
    <dbReference type="NCBI Taxonomy" id="2819978"/>
    <lineage>
        <taxon>Bacteria</taxon>
        <taxon>Bacillati</taxon>
        <taxon>Actinomycetota</taxon>
        <taxon>Actinomycetes</taxon>
        <taxon>Micrococcales</taxon>
        <taxon>Cellulomonadaceae</taxon>
        <taxon>Cellulomonas</taxon>
    </lineage>
</organism>
<sequence>MTRDSAPELLALHAVRIVGFADTAALARRFALDPAQTQETLLDAEARGWVGRATFADLSGWSLTESGRAQDERLLAAELDAIGGHDEVRDVHRAFLPLNARLQQACTHWQLRATAGDRLAPNDHTDAAWDDGVLDELATVERGLAPLVDRLARLLTRFDGYAARFARARRRARAGEGRWVDGTDIDSCHRVWFELHEDLIATLGIDRRAALGT</sequence>
<comment type="caution">
    <text evidence="1">The sequence shown here is derived from an EMBL/GenBank/DDBJ whole genome shotgun (WGS) entry which is preliminary data.</text>
</comment>
<accession>A0ABS3SLM8</accession>
<evidence type="ECO:0000313" key="2">
    <source>
        <dbReference type="Proteomes" id="UP000678317"/>
    </source>
</evidence>
<keyword evidence="2" id="KW-1185">Reference proteome</keyword>
<reference evidence="1 2" key="1">
    <citation type="submission" date="2021-03" db="EMBL/GenBank/DDBJ databases">
        <title>novel species in genus Cellulomonas.</title>
        <authorList>
            <person name="Zhang G."/>
        </authorList>
    </citation>
    <scope>NUCLEOTIDE SEQUENCE [LARGE SCALE GENOMIC DNA]</scope>
    <source>
        <strain evidence="2">zg-ZUI188</strain>
    </source>
</reference>
<dbReference type="EMBL" id="JAGFBM010000009">
    <property type="protein sequence ID" value="MBO3086269.1"/>
    <property type="molecule type" value="Genomic_DNA"/>
</dbReference>
<protein>
    <submittedName>
        <fullName evidence="1">Transcriptional regulator</fullName>
    </submittedName>
</protein>
<dbReference type="Proteomes" id="UP000678317">
    <property type="component" value="Unassembled WGS sequence"/>
</dbReference>
<evidence type="ECO:0000313" key="1">
    <source>
        <dbReference type="EMBL" id="MBO3086269.1"/>
    </source>
</evidence>
<proteinExistence type="predicted"/>